<dbReference type="Pfam" id="PF19040">
    <property type="entry name" value="SGNH"/>
    <property type="match status" value="1"/>
</dbReference>
<feature type="domain" description="Acyltransferase 3" evidence="9">
    <location>
        <begin position="28"/>
        <end position="359"/>
    </location>
</feature>
<feature type="transmembrane region" description="Helical" evidence="8">
    <location>
        <begin position="344"/>
        <end position="364"/>
    </location>
</feature>
<dbReference type="RefSeq" id="WP_148600777.1">
    <property type="nucleotide sequence ID" value="NZ_VSLD01000003.1"/>
</dbReference>
<feature type="transmembrane region" description="Helical" evidence="8">
    <location>
        <begin position="54"/>
        <end position="73"/>
    </location>
</feature>
<dbReference type="PANTHER" id="PTHR23028">
    <property type="entry name" value="ACETYLTRANSFERASE"/>
    <property type="match status" value="1"/>
</dbReference>
<dbReference type="InterPro" id="IPR002656">
    <property type="entry name" value="Acyl_transf_3_dom"/>
</dbReference>
<keyword evidence="5 8" id="KW-1133">Transmembrane helix</keyword>
<feature type="transmembrane region" description="Helical" evidence="8">
    <location>
        <begin position="277"/>
        <end position="298"/>
    </location>
</feature>
<feature type="domain" description="SGNH" evidence="10">
    <location>
        <begin position="482"/>
        <end position="701"/>
    </location>
</feature>
<evidence type="ECO:0000256" key="1">
    <source>
        <dbReference type="ARBA" id="ARBA00004651"/>
    </source>
</evidence>
<proteinExistence type="predicted"/>
<gene>
    <name evidence="11" type="ORF">FQ377_08325</name>
</gene>
<evidence type="ECO:0000256" key="4">
    <source>
        <dbReference type="ARBA" id="ARBA00022692"/>
    </source>
</evidence>
<feature type="transmembrane region" description="Helical" evidence="8">
    <location>
        <begin position="165"/>
        <end position="182"/>
    </location>
</feature>
<evidence type="ECO:0000259" key="10">
    <source>
        <dbReference type="Pfam" id="PF19040"/>
    </source>
</evidence>
<evidence type="ECO:0000313" key="11">
    <source>
        <dbReference type="EMBL" id="TYC98995.1"/>
    </source>
</evidence>
<feature type="transmembrane region" description="Helical" evidence="8">
    <location>
        <begin position="319"/>
        <end position="338"/>
    </location>
</feature>
<protein>
    <submittedName>
        <fullName evidence="11">Acyltransferase</fullName>
    </submittedName>
</protein>
<dbReference type="SUPFAM" id="SSF52266">
    <property type="entry name" value="SGNH hydrolase"/>
    <property type="match status" value="1"/>
</dbReference>
<evidence type="ECO:0000256" key="6">
    <source>
        <dbReference type="ARBA" id="ARBA00023136"/>
    </source>
</evidence>
<dbReference type="InterPro" id="IPR036514">
    <property type="entry name" value="SGNH_hydro_sf"/>
</dbReference>
<dbReference type="OrthoDB" id="3404679at2"/>
<comment type="subcellular location">
    <subcellularLocation>
        <location evidence="1">Cell membrane</location>
        <topology evidence="1">Multi-pass membrane protein</topology>
    </subcellularLocation>
</comment>
<keyword evidence="4 8" id="KW-0812">Transmembrane</keyword>
<evidence type="ECO:0000256" key="2">
    <source>
        <dbReference type="ARBA" id="ARBA00022475"/>
    </source>
</evidence>
<keyword evidence="3 11" id="KW-0808">Transferase</keyword>
<keyword evidence="12" id="KW-1185">Reference proteome</keyword>
<dbReference type="Pfam" id="PF01757">
    <property type="entry name" value="Acyl_transf_3"/>
    <property type="match status" value="1"/>
</dbReference>
<feature type="transmembrane region" description="Helical" evidence="8">
    <location>
        <begin position="255"/>
        <end position="271"/>
    </location>
</feature>
<evidence type="ECO:0000313" key="12">
    <source>
        <dbReference type="Proteomes" id="UP000323410"/>
    </source>
</evidence>
<evidence type="ECO:0000256" key="3">
    <source>
        <dbReference type="ARBA" id="ARBA00022679"/>
    </source>
</evidence>
<organism evidence="11 12">
    <name type="scientific">Arthrobacter echini</name>
    <dbReference type="NCBI Taxonomy" id="1529066"/>
    <lineage>
        <taxon>Bacteria</taxon>
        <taxon>Bacillati</taxon>
        <taxon>Actinomycetota</taxon>
        <taxon>Actinomycetes</taxon>
        <taxon>Micrococcales</taxon>
        <taxon>Micrococcaceae</taxon>
        <taxon>Arthrobacter</taxon>
    </lineage>
</organism>
<evidence type="ECO:0000256" key="5">
    <source>
        <dbReference type="ARBA" id="ARBA00022989"/>
    </source>
</evidence>
<name>A0A5D0XQT1_9MICC</name>
<dbReference type="InterPro" id="IPR043968">
    <property type="entry name" value="SGNH"/>
</dbReference>
<keyword evidence="6 8" id="KW-0472">Membrane</keyword>
<keyword evidence="2" id="KW-1003">Cell membrane</keyword>
<keyword evidence="7 11" id="KW-0012">Acyltransferase</keyword>
<dbReference type="PANTHER" id="PTHR23028:SF53">
    <property type="entry name" value="ACYL_TRANSF_3 DOMAIN-CONTAINING PROTEIN"/>
    <property type="match status" value="1"/>
</dbReference>
<accession>A0A5D0XQT1</accession>
<feature type="transmembrane region" description="Helical" evidence="8">
    <location>
        <begin position="194"/>
        <end position="212"/>
    </location>
</feature>
<dbReference type="GO" id="GO:0009103">
    <property type="term" value="P:lipopolysaccharide biosynthetic process"/>
    <property type="evidence" value="ECO:0007669"/>
    <property type="project" value="TreeGrafter"/>
</dbReference>
<comment type="caution">
    <text evidence="11">The sequence shown here is derived from an EMBL/GenBank/DDBJ whole genome shotgun (WGS) entry which is preliminary data.</text>
</comment>
<evidence type="ECO:0000256" key="7">
    <source>
        <dbReference type="ARBA" id="ARBA00023315"/>
    </source>
</evidence>
<feature type="transmembrane region" description="Helical" evidence="8">
    <location>
        <begin position="395"/>
        <end position="413"/>
    </location>
</feature>
<dbReference type="InterPro" id="IPR050879">
    <property type="entry name" value="Acyltransferase_3"/>
</dbReference>
<dbReference type="Proteomes" id="UP000323410">
    <property type="component" value="Unassembled WGS sequence"/>
</dbReference>
<dbReference type="EMBL" id="VSLD01000003">
    <property type="protein sequence ID" value="TYC98995.1"/>
    <property type="molecule type" value="Genomic_DNA"/>
</dbReference>
<feature type="transmembrane region" description="Helical" evidence="8">
    <location>
        <begin position="94"/>
        <end position="113"/>
    </location>
</feature>
<sequence>MRPASPHVRNLRDDRDLTAASPRGLRPDIQGLRAVAVIVVVLDHLLGWPSGGFIGVDIFFVISGFLITGLLLREYEKTGGISFANFYRRRVKRILPASTAAIVVTLVGAFLIFGGSRFVETVKDGAAAALFGANWRFAAAGTDYFTANGPVSPLQHFWSLSVEEQFYFAWPAVMLLVLTLIVRQGGEPRHARLIAGLAIGLISLASLTWAAWETQTLPTRAYFSTLSRTWELGAGATLAFAAPLCSKLRARFRPGLAWLGLIAMVAGLFLIDSSSAFPAPWALLPVAGTVLVILAGTGTDRHSFLFPLTNPMSVYLGNISYSLYLWHFPVIILAGTVFVGRTPFFYLGCALAMLLAAVYSYHLIEDPVRKSSWLTRPGGRPARGVRAHRTEVRRAGVAAGVTLLLAAAALPFVPAQAKTITLTGTFPEDVSAETSSLQEQIREALGSSEWPDLEPSIDAAMKGEEAPEEVTACGGIGPIAVKDCTWGDPRATRRAVVVGDSIAMTWVSPLREALGSDESWEVTSLGTFGCTFTDLLIENPEPEVVDACEERKSQAVDAINDLEPDLVFVANTYEPRFPAGWNEAMTPEEWQESTKTIVSRFNAAVGRVVFLAPPPLSADIAECYSKIAEPSFCAGTIDPDWRTMQIAEQELTENIDAYFVNPELWFCAEDWCPSFVGTTPTKRDLVHMTPSYQRKIAPALRAELIDQGIVDL</sequence>
<reference evidence="11 12" key="1">
    <citation type="submission" date="2019-08" db="EMBL/GenBank/DDBJ databases">
        <title>Genone of Arthrobacter echini P9.</title>
        <authorList>
            <person name="Bowman J.P."/>
        </authorList>
    </citation>
    <scope>NUCLEOTIDE SEQUENCE [LARGE SCALE GENOMIC DNA]</scope>
    <source>
        <strain evidence="11 12">P9</strain>
    </source>
</reference>
<dbReference type="GO" id="GO:0016747">
    <property type="term" value="F:acyltransferase activity, transferring groups other than amino-acyl groups"/>
    <property type="evidence" value="ECO:0007669"/>
    <property type="project" value="InterPro"/>
</dbReference>
<dbReference type="Gene3D" id="3.40.50.1110">
    <property type="entry name" value="SGNH hydrolase"/>
    <property type="match status" value="1"/>
</dbReference>
<dbReference type="AlphaFoldDB" id="A0A5D0XQT1"/>
<feature type="transmembrane region" description="Helical" evidence="8">
    <location>
        <begin position="232"/>
        <end position="248"/>
    </location>
</feature>
<evidence type="ECO:0000259" key="9">
    <source>
        <dbReference type="Pfam" id="PF01757"/>
    </source>
</evidence>
<evidence type="ECO:0000256" key="8">
    <source>
        <dbReference type="SAM" id="Phobius"/>
    </source>
</evidence>
<dbReference type="GO" id="GO:0005886">
    <property type="term" value="C:plasma membrane"/>
    <property type="evidence" value="ECO:0007669"/>
    <property type="project" value="UniProtKB-SubCell"/>
</dbReference>